<dbReference type="Pfam" id="PF13279">
    <property type="entry name" value="4HBT_2"/>
    <property type="match status" value="1"/>
</dbReference>
<comment type="caution">
    <text evidence="3">The sequence shown here is derived from an EMBL/GenBank/DDBJ whole genome shotgun (WGS) entry which is preliminary data.</text>
</comment>
<evidence type="ECO:0000256" key="1">
    <source>
        <dbReference type="ARBA" id="ARBA00005953"/>
    </source>
</evidence>
<dbReference type="NCBIfam" id="TIGR00051">
    <property type="entry name" value="YbgC/FadM family acyl-CoA thioesterase"/>
    <property type="match status" value="1"/>
</dbReference>
<keyword evidence="4" id="KW-1185">Reference proteome</keyword>
<dbReference type="PATRIC" id="fig|1121022.4.peg.2374"/>
<dbReference type="NCBIfam" id="TIGR02799">
    <property type="entry name" value="thio_ybgC"/>
    <property type="match status" value="1"/>
</dbReference>
<dbReference type="eggNOG" id="COG0824">
    <property type="taxonomic scope" value="Bacteria"/>
</dbReference>
<dbReference type="STRING" id="1121022.GCA_000376105_01360"/>
<protein>
    <submittedName>
        <fullName evidence="3">Uncharacterized protein</fullName>
    </submittedName>
</protein>
<dbReference type="InterPro" id="IPR006684">
    <property type="entry name" value="YbgC/YbaW"/>
</dbReference>
<proteinExistence type="inferred from homology"/>
<keyword evidence="2" id="KW-0378">Hydrolase</keyword>
<dbReference type="RefSeq" id="WP_018081026.1">
    <property type="nucleotide sequence ID" value="NZ_AQWM01000003.1"/>
</dbReference>
<dbReference type="InterPro" id="IPR029069">
    <property type="entry name" value="HotDog_dom_sf"/>
</dbReference>
<dbReference type="InterPro" id="IPR014166">
    <property type="entry name" value="Tol-Pal_acyl-CoA_thioesterase"/>
</dbReference>
<dbReference type="AlphaFoldDB" id="V4RHW8"/>
<evidence type="ECO:0000313" key="3">
    <source>
        <dbReference type="EMBL" id="ESQ90928.1"/>
    </source>
</evidence>
<reference evidence="3 4" key="1">
    <citation type="journal article" date="2014" name="Nature">
        <title>Sequential evolution of bacterial morphology by co-option of a developmental regulator.</title>
        <authorList>
            <person name="Jiang C."/>
            <person name="Brown P.J."/>
            <person name="Ducret A."/>
            <person name="Brun Y.V."/>
        </authorList>
    </citation>
    <scope>NUCLEOTIDE SEQUENCE [LARGE SCALE GENOMIC DNA]</scope>
    <source>
        <strain evidence="3 4">DSM 16100</strain>
    </source>
</reference>
<accession>V4RHW8</accession>
<dbReference type="Gene3D" id="3.10.129.10">
    <property type="entry name" value="Hotdog Thioesterase"/>
    <property type="match status" value="1"/>
</dbReference>
<name>V4RHW8_9CAUL</name>
<evidence type="ECO:0000256" key="2">
    <source>
        <dbReference type="ARBA" id="ARBA00022801"/>
    </source>
</evidence>
<dbReference type="InterPro" id="IPR050563">
    <property type="entry name" value="4-hydroxybenzoyl-CoA_TE"/>
</dbReference>
<dbReference type="Proteomes" id="UP000017837">
    <property type="component" value="Unassembled WGS sequence"/>
</dbReference>
<dbReference type="GO" id="GO:0047617">
    <property type="term" value="F:fatty acyl-CoA hydrolase activity"/>
    <property type="evidence" value="ECO:0007669"/>
    <property type="project" value="TreeGrafter"/>
</dbReference>
<dbReference type="PANTHER" id="PTHR31793:SF37">
    <property type="entry name" value="ACYL-COA THIOESTER HYDROLASE YBGC"/>
    <property type="match status" value="1"/>
</dbReference>
<gene>
    <name evidence="3" type="ORF">ABENE_11705</name>
</gene>
<dbReference type="PANTHER" id="PTHR31793">
    <property type="entry name" value="4-HYDROXYBENZOYL-COA THIOESTERASE FAMILY MEMBER"/>
    <property type="match status" value="1"/>
</dbReference>
<organism evidence="3 4">
    <name type="scientific">Asticcacaulis benevestitus DSM 16100 = ATCC BAA-896</name>
    <dbReference type="NCBI Taxonomy" id="1121022"/>
    <lineage>
        <taxon>Bacteria</taxon>
        <taxon>Pseudomonadati</taxon>
        <taxon>Pseudomonadota</taxon>
        <taxon>Alphaproteobacteria</taxon>
        <taxon>Caulobacterales</taxon>
        <taxon>Caulobacteraceae</taxon>
        <taxon>Asticcacaulis</taxon>
    </lineage>
</organism>
<dbReference type="FunFam" id="3.10.129.10:FF:000004">
    <property type="entry name" value="Tol-pal system-associated acyl-CoA thioesterase"/>
    <property type="match status" value="1"/>
</dbReference>
<dbReference type="SUPFAM" id="SSF54637">
    <property type="entry name" value="Thioesterase/thiol ester dehydrase-isomerase"/>
    <property type="match status" value="1"/>
</dbReference>
<comment type="similarity">
    <text evidence="1">Belongs to the 4-hydroxybenzoyl-CoA thioesterase family.</text>
</comment>
<dbReference type="PIRSF" id="PIRSF003230">
    <property type="entry name" value="YbgC"/>
    <property type="match status" value="1"/>
</dbReference>
<sequence length="153" mass="17300">MNAPDTHISGQIIDGEHHLLVRIYYEDTDFSGIVYYANYLKFFERGRSDYMRLAGVHHHELAALEDPIAFAVISVNVKYRTPARIDDLISVKTRVVEVRGASFLLDQWIERDGVILVEGQVQVVCIDMNGHPKRMPPHVHRGIKAAQAGPRPA</sequence>
<dbReference type="EMBL" id="AWGB01000021">
    <property type="protein sequence ID" value="ESQ90928.1"/>
    <property type="molecule type" value="Genomic_DNA"/>
</dbReference>
<dbReference type="CDD" id="cd00586">
    <property type="entry name" value="4HBT"/>
    <property type="match status" value="1"/>
</dbReference>
<evidence type="ECO:0000313" key="4">
    <source>
        <dbReference type="Proteomes" id="UP000017837"/>
    </source>
</evidence>